<feature type="non-terminal residue" evidence="1">
    <location>
        <position position="1"/>
    </location>
</feature>
<accession>A0A699QGL1</accession>
<gene>
    <name evidence="1" type="ORF">Tci_843701</name>
</gene>
<reference evidence="1" key="1">
    <citation type="journal article" date="2019" name="Sci. Rep.">
        <title>Draft genome of Tanacetum cinerariifolium, the natural source of mosquito coil.</title>
        <authorList>
            <person name="Yamashiro T."/>
            <person name="Shiraishi A."/>
            <person name="Satake H."/>
            <person name="Nakayama K."/>
        </authorList>
    </citation>
    <scope>NUCLEOTIDE SEQUENCE</scope>
</reference>
<name>A0A699QGL1_TANCI</name>
<proteinExistence type="predicted"/>
<evidence type="ECO:0000313" key="1">
    <source>
        <dbReference type="EMBL" id="GFC71731.1"/>
    </source>
</evidence>
<sequence>VNFGVVAKACDDVKAQSEHDEHRHEGPAADIALFVRERLRIAFFALGSGTGGQAFDPLKQLTQHGETSKFEIENLSWAVQDTGCLESSVPTLQVRRGRMARCTNAENEKSPSRTGFLFMSSGLAGVFEVDLEKGRLRSVSRLLADLETF</sequence>
<protein>
    <submittedName>
        <fullName evidence="1">Uncharacterized protein</fullName>
    </submittedName>
</protein>
<organism evidence="1">
    <name type="scientific">Tanacetum cinerariifolium</name>
    <name type="common">Dalmatian daisy</name>
    <name type="synonym">Chrysanthemum cinerariifolium</name>
    <dbReference type="NCBI Taxonomy" id="118510"/>
    <lineage>
        <taxon>Eukaryota</taxon>
        <taxon>Viridiplantae</taxon>
        <taxon>Streptophyta</taxon>
        <taxon>Embryophyta</taxon>
        <taxon>Tracheophyta</taxon>
        <taxon>Spermatophyta</taxon>
        <taxon>Magnoliopsida</taxon>
        <taxon>eudicotyledons</taxon>
        <taxon>Gunneridae</taxon>
        <taxon>Pentapetalae</taxon>
        <taxon>asterids</taxon>
        <taxon>campanulids</taxon>
        <taxon>Asterales</taxon>
        <taxon>Asteraceae</taxon>
        <taxon>Asteroideae</taxon>
        <taxon>Anthemideae</taxon>
        <taxon>Anthemidinae</taxon>
        <taxon>Tanacetum</taxon>
    </lineage>
</organism>
<dbReference type="EMBL" id="BKCJ011034614">
    <property type="protein sequence ID" value="GFC71731.1"/>
    <property type="molecule type" value="Genomic_DNA"/>
</dbReference>
<dbReference type="AlphaFoldDB" id="A0A699QGL1"/>
<comment type="caution">
    <text evidence="1">The sequence shown here is derived from an EMBL/GenBank/DDBJ whole genome shotgun (WGS) entry which is preliminary data.</text>
</comment>